<accession>A0A9P1FRN1</accession>
<evidence type="ECO:0000313" key="4">
    <source>
        <dbReference type="Proteomes" id="UP001152797"/>
    </source>
</evidence>
<dbReference type="SUPFAM" id="SSF53098">
    <property type="entry name" value="Ribonuclease H-like"/>
    <property type="match status" value="1"/>
</dbReference>
<dbReference type="GO" id="GO:0003676">
    <property type="term" value="F:nucleic acid binding"/>
    <property type="evidence" value="ECO:0007669"/>
    <property type="project" value="InterPro"/>
</dbReference>
<comment type="caution">
    <text evidence="2">The sequence shown here is derived from an EMBL/GenBank/DDBJ whole genome shotgun (WGS) entry which is preliminary data.</text>
</comment>
<keyword evidence="4" id="KW-1185">Reference proteome</keyword>
<dbReference type="InterPro" id="IPR012337">
    <property type="entry name" value="RNaseH-like_sf"/>
</dbReference>
<evidence type="ECO:0000256" key="1">
    <source>
        <dbReference type="SAM" id="MobiDB-lite"/>
    </source>
</evidence>
<proteinExistence type="predicted"/>
<dbReference type="EMBL" id="CAMXCT010000850">
    <property type="protein sequence ID" value="CAI3983977.1"/>
    <property type="molecule type" value="Genomic_DNA"/>
</dbReference>
<feature type="region of interest" description="Disordered" evidence="1">
    <location>
        <begin position="110"/>
        <end position="141"/>
    </location>
</feature>
<feature type="compositionally biased region" description="Basic and acidic residues" evidence="1">
    <location>
        <begin position="326"/>
        <end position="336"/>
    </location>
</feature>
<evidence type="ECO:0000313" key="2">
    <source>
        <dbReference type="EMBL" id="CAI3983977.1"/>
    </source>
</evidence>
<dbReference type="OrthoDB" id="775972at2759"/>
<feature type="region of interest" description="Disordered" evidence="1">
    <location>
        <begin position="302"/>
        <end position="336"/>
    </location>
</feature>
<reference evidence="2" key="1">
    <citation type="submission" date="2022-10" db="EMBL/GenBank/DDBJ databases">
        <authorList>
            <person name="Chen Y."/>
            <person name="Dougan E. K."/>
            <person name="Chan C."/>
            <person name="Rhodes N."/>
            <person name="Thang M."/>
        </authorList>
    </citation>
    <scope>NUCLEOTIDE SEQUENCE</scope>
</reference>
<dbReference type="Proteomes" id="UP001152797">
    <property type="component" value="Unassembled WGS sequence"/>
</dbReference>
<protein>
    <submittedName>
        <fullName evidence="3">Integrase catalytic domain-containing protein</fullName>
    </submittedName>
</protein>
<feature type="compositionally biased region" description="Acidic residues" evidence="1">
    <location>
        <begin position="110"/>
        <end position="138"/>
    </location>
</feature>
<name>A0A9P1FRN1_9DINO</name>
<feature type="region of interest" description="Disordered" evidence="1">
    <location>
        <begin position="42"/>
        <end position="70"/>
    </location>
</feature>
<dbReference type="EMBL" id="CAMXCT020000850">
    <property type="protein sequence ID" value="CAL1137352.1"/>
    <property type="molecule type" value="Genomic_DNA"/>
</dbReference>
<feature type="compositionally biased region" description="Basic and acidic residues" evidence="1">
    <location>
        <begin position="42"/>
        <end position="55"/>
    </location>
</feature>
<dbReference type="EMBL" id="CAMXCT030000850">
    <property type="protein sequence ID" value="CAL4771289.1"/>
    <property type="molecule type" value="Genomic_DNA"/>
</dbReference>
<dbReference type="Gene3D" id="3.30.420.10">
    <property type="entry name" value="Ribonuclease H-like superfamily/Ribonuclease H"/>
    <property type="match status" value="1"/>
</dbReference>
<dbReference type="InterPro" id="IPR036397">
    <property type="entry name" value="RNaseH_sf"/>
</dbReference>
<gene>
    <name evidence="2" type="ORF">C1SCF055_LOCUS11537</name>
</gene>
<sequence>MALYGVEPATDSWTPNSVPKVQFATEEKATTEAAEVYKRCKPETKKKEEGSQEERFLEEEDATQRNEVPRQVDEHLSELAGGYTPQFATAIRDGAEELFEVDREEVEVLAEGPEVSEEEHELVDEEVDPEEEDGELEEKDEKWKKIQRVHHRLGHPANKYLHDDKNARHIALSMVDAATSFHAALLLRNRNASHVAKKFMRHWCSLYGSPEAITHDQGREFDGAFVGWMESQSKTSGARSPWQHGFCERHSALLGTARTSLIWSYKAEGRDQMKHCREELHSDRQDAREKLRRALDGLGVWKQSSAQETKPKAARSSMAESANHQHRAEEAEETEMKLQDEQVTLARPQSHLQRRMIAGRQKKAWSSHEEQIQETCLLAMLSKEGREDSEEWKKLREQEEDNQAFAEAFLLINKANGKELDPRFFNAQEAEAFKEDFFKEWESWIKNNVVRRLPPEELKNVDKQHVFTAPARMVRVNKGAMEGILKTKKPNGHTDPGKEVERLLYMKAPIDGFVQKPWTAHFVMPEFLYKTRDLAQPVSGALGRDLRDANLVLKHMRTQKVFTIMCIRREE</sequence>
<organism evidence="2">
    <name type="scientific">Cladocopium goreaui</name>
    <dbReference type="NCBI Taxonomy" id="2562237"/>
    <lineage>
        <taxon>Eukaryota</taxon>
        <taxon>Sar</taxon>
        <taxon>Alveolata</taxon>
        <taxon>Dinophyceae</taxon>
        <taxon>Suessiales</taxon>
        <taxon>Symbiodiniaceae</taxon>
        <taxon>Cladocopium</taxon>
    </lineage>
</organism>
<dbReference type="AlphaFoldDB" id="A0A9P1FRN1"/>
<evidence type="ECO:0000313" key="3">
    <source>
        <dbReference type="EMBL" id="CAL4771289.1"/>
    </source>
</evidence>
<reference evidence="3 4" key="2">
    <citation type="submission" date="2024-05" db="EMBL/GenBank/DDBJ databases">
        <authorList>
            <person name="Chen Y."/>
            <person name="Shah S."/>
            <person name="Dougan E. K."/>
            <person name="Thang M."/>
            <person name="Chan C."/>
        </authorList>
    </citation>
    <scope>NUCLEOTIDE SEQUENCE [LARGE SCALE GENOMIC DNA]</scope>
</reference>